<dbReference type="EMBL" id="CP014646">
    <property type="protein sequence ID" value="AMO38718.1"/>
    <property type="molecule type" value="Genomic_DNA"/>
</dbReference>
<evidence type="ECO:0008006" key="4">
    <source>
        <dbReference type="Google" id="ProtNLM"/>
    </source>
</evidence>
<dbReference type="RefSeq" id="WP_048708307.1">
    <property type="nucleotide sequence ID" value="NZ_CP014646.1"/>
</dbReference>
<keyword evidence="1" id="KW-0732">Signal</keyword>
<feature type="signal peptide" evidence="1">
    <location>
        <begin position="1"/>
        <end position="32"/>
    </location>
</feature>
<reference evidence="3" key="1">
    <citation type="submission" date="2016-03" db="EMBL/GenBank/DDBJ databases">
        <authorList>
            <person name="Ma C."/>
            <person name="Zhou S."/>
            <person name="Yang G."/>
        </authorList>
    </citation>
    <scope>NUCLEOTIDE SEQUENCE [LARGE SCALE GENOMIC DNA]</scope>
    <source>
        <strain evidence="3">SgZ-1</strain>
    </source>
</reference>
<name>A0A127K9R4_9RHOO</name>
<protein>
    <recommendedName>
        <fullName evidence="4">Transmembrane protein</fullName>
    </recommendedName>
</protein>
<evidence type="ECO:0000313" key="2">
    <source>
        <dbReference type="EMBL" id="AMO38718.1"/>
    </source>
</evidence>
<dbReference type="Proteomes" id="UP000036902">
    <property type="component" value="Chromosome"/>
</dbReference>
<evidence type="ECO:0000256" key="1">
    <source>
        <dbReference type="SAM" id="SignalP"/>
    </source>
</evidence>
<organism evidence="2 3">
    <name type="scientific">Thauera humireducens</name>
    <dbReference type="NCBI Taxonomy" id="1134435"/>
    <lineage>
        <taxon>Bacteria</taxon>
        <taxon>Pseudomonadati</taxon>
        <taxon>Pseudomonadota</taxon>
        <taxon>Betaproteobacteria</taxon>
        <taxon>Rhodocyclales</taxon>
        <taxon>Zoogloeaceae</taxon>
        <taxon>Thauera</taxon>
    </lineage>
</organism>
<dbReference type="KEGG" id="thu:AC731_018255"/>
<dbReference type="Pfam" id="PF13689">
    <property type="entry name" value="DUF4154"/>
    <property type="match status" value="1"/>
</dbReference>
<accession>A0A127K9R4</accession>
<gene>
    <name evidence="2" type="ORF">AC731_018255</name>
</gene>
<dbReference type="InterPro" id="IPR025293">
    <property type="entry name" value="YfiR/HmsC-like"/>
</dbReference>
<proteinExistence type="predicted"/>
<feature type="chain" id="PRO_5007798097" description="Transmembrane protein" evidence="1">
    <location>
        <begin position="33"/>
        <end position="186"/>
    </location>
</feature>
<dbReference type="AlphaFoldDB" id="A0A127K9R4"/>
<keyword evidence="3" id="KW-1185">Reference proteome</keyword>
<dbReference type="STRING" id="1134435.AC731_018255"/>
<evidence type="ECO:0000313" key="3">
    <source>
        <dbReference type="Proteomes" id="UP000036902"/>
    </source>
</evidence>
<sequence length="186" mass="19839">MMPPLRLRLPLLRGFVVAAMALAALGAGAARAADSIEEARVKAVFILNFIKFTGWPDGQDVTTQTLTLCVTGDYPLAGQLNALDGRNVQGRQLRLQPLDATGGEAACDVIFADRTDAATLDSLRLLANQRATLTVSDQPGFLAHGGMIELKIVDGRIRFDINLAAARAANLMLSSQLLQLADQVVQ</sequence>